<evidence type="ECO:0000313" key="1">
    <source>
        <dbReference type="EMBL" id="NYE72381.1"/>
    </source>
</evidence>
<proteinExistence type="predicted"/>
<dbReference type="EMBL" id="JACCBU010000001">
    <property type="protein sequence ID" value="NYE72381.1"/>
    <property type="molecule type" value="Genomic_DNA"/>
</dbReference>
<dbReference type="AlphaFoldDB" id="A0A7Y9I9E2"/>
<comment type="caution">
    <text evidence="1">The sequence shown here is derived from an EMBL/GenBank/DDBJ whole genome shotgun (WGS) entry which is preliminary data.</text>
</comment>
<keyword evidence="2" id="KW-1185">Reference proteome</keyword>
<dbReference type="Proteomes" id="UP000569914">
    <property type="component" value="Unassembled WGS sequence"/>
</dbReference>
<gene>
    <name evidence="1" type="ORF">BKA15_003710</name>
</gene>
<protein>
    <submittedName>
        <fullName evidence="1">Uncharacterized protein</fullName>
    </submittedName>
</protein>
<name>A0A7Y9I9E2_9ACTN</name>
<evidence type="ECO:0000313" key="2">
    <source>
        <dbReference type="Proteomes" id="UP000569914"/>
    </source>
</evidence>
<reference evidence="1 2" key="1">
    <citation type="submission" date="2020-07" db="EMBL/GenBank/DDBJ databases">
        <title>Sequencing the genomes of 1000 actinobacteria strains.</title>
        <authorList>
            <person name="Klenk H.-P."/>
        </authorList>
    </citation>
    <scope>NUCLEOTIDE SEQUENCE [LARGE SCALE GENOMIC DNA]</scope>
    <source>
        <strain evidence="1 2">DSM 22083</strain>
    </source>
</reference>
<accession>A0A7Y9I9E2</accession>
<sequence length="57" mass="6114">MASVRAEEIRVPKTVREAVGQHELSEVIAGLRGVRSPDPDFAADLAAVLISIDRSLT</sequence>
<dbReference type="RefSeq" id="WP_179753143.1">
    <property type="nucleotide sequence ID" value="NZ_JACCBU010000001.1"/>
</dbReference>
<organism evidence="1 2">
    <name type="scientific">Microlunatus parietis</name>
    <dbReference type="NCBI Taxonomy" id="682979"/>
    <lineage>
        <taxon>Bacteria</taxon>
        <taxon>Bacillati</taxon>
        <taxon>Actinomycetota</taxon>
        <taxon>Actinomycetes</taxon>
        <taxon>Propionibacteriales</taxon>
        <taxon>Propionibacteriaceae</taxon>
        <taxon>Microlunatus</taxon>
    </lineage>
</organism>